<dbReference type="SUPFAM" id="SSF49899">
    <property type="entry name" value="Concanavalin A-like lectins/glucanases"/>
    <property type="match status" value="1"/>
</dbReference>
<dbReference type="SMART" id="SM00589">
    <property type="entry name" value="PRY"/>
    <property type="match status" value="1"/>
</dbReference>
<dbReference type="Gene3D" id="2.60.120.920">
    <property type="match status" value="1"/>
</dbReference>
<dbReference type="InterPro" id="IPR006574">
    <property type="entry name" value="PRY"/>
</dbReference>
<dbReference type="FunFam" id="2.60.120.920:FF:000004">
    <property type="entry name" value="Butyrophilin subfamily 1 member A1"/>
    <property type="match status" value="1"/>
</dbReference>
<dbReference type="Proteomes" id="UP001314229">
    <property type="component" value="Unassembled WGS sequence"/>
</dbReference>
<evidence type="ECO:0000313" key="3">
    <source>
        <dbReference type="Proteomes" id="UP001314229"/>
    </source>
</evidence>
<dbReference type="SMART" id="SM00449">
    <property type="entry name" value="SPRY"/>
    <property type="match status" value="1"/>
</dbReference>
<dbReference type="Pfam" id="PF13765">
    <property type="entry name" value="PRY"/>
    <property type="match status" value="1"/>
</dbReference>
<name>A0AAV1PV52_SCOSC</name>
<dbReference type="PANTHER" id="PTHR24103">
    <property type="entry name" value="E3 UBIQUITIN-PROTEIN LIGASE TRIM"/>
    <property type="match status" value="1"/>
</dbReference>
<evidence type="ECO:0000259" key="1">
    <source>
        <dbReference type="PROSITE" id="PS50188"/>
    </source>
</evidence>
<protein>
    <submittedName>
        <fullName evidence="2">Uncharacterized protein LOC128383520</fullName>
    </submittedName>
</protein>
<gene>
    <name evidence="2" type="ORF">FSCOSCO3_A018170</name>
</gene>
<dbReference type="InterPro" id="IPR043136">
    <property type="entry name" value="B30.2/SPRY_sf"/>
</dbReference>
<dbReference type="PRINTS" id="PR01407">
    <property type="entry name" value="BUTYPHLNCDUF"/>
</dbReference>
<dbReference type="Pfam" id="PF00622">
    <property type="entry name" value="SPRY"/>
    <property type="match status" value="1"/>
</dbReference>
<dbReference type="PROSITE" id="PS50188">
    <property type="entry name" value="B302_SPRY"/>
    <property type="match status" value="1"/>
</dbReference>
<dbReference type="InterPro" id="IPR013320">
    <property type="entry name" value="ConA-like_dom_sf"/>
</dbReference>
<dbReference type="CDD" id="cd13733">
    <property type="entry name" value="SPRY_PRY_C-I_1"/>
    <property type="match status" value="1"/>
</dbReference>
<accession>A0AAV1PV52</accession>
<dbReference type="AlphaFoldDB" id="A0AAV1PV52"/>
<proteinExistence type="predicted"/>
<organism evidence="2 3">
    <name type="scientific">Scomber scombrus</name>
    <name type="common">Atlantic mackerel</name>
    <name type="synonym">Scomber vernalis</name>
    <dbReference type="NCBI Taxonomy" id="13677"/>
    <lineage>
        <taxon>Eukaryota</taxon>
        <taxon>Metazoa</taxon>
        <taxon>Chordata</taxon>
        <taxon>Craniata</taxon>
        <taxon>Vertebrata</taxon>
        <taxon>Euteleostomi</taxon>
        <taxon>Actinopterygii</taxon>
        <taxon>Neopterygii</taxon>
        <taxon>Teleostei</taxon>
        <taxon>Neoteleostei</taxon>
        <taxon>Acanthomorphata</taxon>
        <taxon>Pelagiaria</taxon>
        <taxon>Scombriformes</taxon>
        <taxon>Scombridae</taxon>
        <taxon>Scomber</taxon>
    </lineage>
</organism>
<dbReference type="InterPro" id="IPR001870">
    <property type="entry name" value="B30.2/SPRY"/>
</dbReference>
<dbReference type="InterPro" id="IPR003877">
    <property type="entry name" value="SPRY_dom"/>
</dbReference>
<dbReference type="InterPro" id="IPR050143">
    <property type="entry name" value="TRIM/RBCC"/>
</dbReference>
<dbReference type="EMBL" id="CAWUFR010000305">
    <property type="protein sequence ID" value="CAK6975563.1"/>
    <property type="molecule type" value="Genomic_DNA"/>
</dbReference>
<feature type="domain" description="B30.2/SPRY" evidence="1">
    <location>
        <begin position="49"/>
        <end position="245"/>
    </location>
</feature>
<reference evidence="2 3" key="1">
    <citation type="submission" date="2024-01" db="EMBL/GenBank/DDBJ databases">
        <authorList>
            <person name="Alioto T."/>
            <person name="Alioto T."/>
            <person name="Gomez Garrido J."/>
        </authorList>
    </citation>
    <scope>NUCLEOTIDE SEQUENCE [LARGE SCALE GENOMIC DNA]</scope>
</reference>
<keyword evidence="3" id="KW-1185">Reference proteome</keyword>
<comment type="caution">
    <text evidence="2">The sequence shown here is derived from an EMBL/GenBank/DDBJ whole genome shotgun (WGS) entry which is preliminary data.</text>
</comment>
<evidence type="ECO:0000313" key="2">
    <source>
        <dbReference type="EMBL" id="CAK6975563.1"/>
    </source>
</evidence>
<dbReference type="InterPro" id="IPR003879">
    <property type="entry name" value="Butyrophylin_SPRY"/>
</dbReference>
<sequence>MADLLDSQTLQGLSTLSDSKDWSQIRVYSDVYVQTLRRAMSHLVNTFQAELKTLTNTELTRMRQYKESVTFDQTTAGCYLVVSEFGKRLKYSKTVSPSLYVDSDRFDCPMVLGTKGFTSGRHYWEVQVGLRNEWDVGVAKETVARSGRIVVKRENGFFAIGKKGAEYKAQCTPYTVLNLSPRPRKVGVYVDYKEGRVSFYDVNEKLHIYSFTGESFTEKLLPYFYLYSWAKKSEPLVITSMETSLLTHFGTFTQAKE</sequence>